<sequence>MLTAVAPTAGTGTVDVTVTTNDVPLTAAAGTSPVDTAKDSVTYLALLATASASSAFRNLPDWAPSKAIDGNEETRWATDSGVTAATLDLTWPDAAF</sequence>
<keyword evidence="2" id="KW-1185">Reference proteome</keyword>
<dbReference type="InterPro" id="IPR008979">
    <property type="entry name" value="Galactose-bd-like_sf"/>
</dbReference>
<comment type="caution">
    <text evidence="1">The sequence shown here is derived from an EMBL/GenBank/DDBJ whole genome shotgun (WGS) entry which is preliminary data.</text>
</comment>
<dbReference type="SUPFAM" id="SSF49785">
    <property type="entry name" value="Galactose-binding domain-like"/>
    <property type="match status" value="1"/>
</dbReference>
<dbReference type="Proteomes" id="UP000295818">
    <property type="component" value="Unassembled WGS sequence"/>
</dbReference>
<dbReference type="EMBL" id="SLWM01000027">
    <property type="protein sequence ID" value="TCO12200.1"/>
    <property type="molecule type" value="Genomic_DNA"/>
</dbReference>
<proteinExistence type="predicted"/>
<dbReference type="Gene3D" id="2.60.120.260">
    <property type="entry name" value="Galactose-binding domain-like"/>
    <property type="match status" value="1"/>
</dbReference>
<accession>A0ABY2BB77</accession>
<reference evidence="1 2" key="1">
    <citation type="journal article" date="2015" name="Stand. Genomic Sci.">
        <title>Genomic Encyclopedia of Bacterial and Archaeal Type Strains, Phase III: the genomes of soil and plant-associated and newly described type strains.</title>
        <authorList>
            <person name="Whitman W.B."/>
            <person name="Woyke T."/>
            <person name="Klenk H.P."/>
            <person name="Zhou Y."/>
            <person name="Lilburn T.G."/>
            <person name="Beck B.J."/>
            <person name="De Vos P."/>
            <person name="Vandamme P."/>
            <person name="Eisen J.A."/>
            <person name="Garrity G."/>
            <person name="Hugenholtz P."/>
            <person name="Kyrpides N.C."/>
        </authorList>
    </citation>
    <scope>NUCLEOTIDE SEQUENCE [LARGE SCALE GENOMIC DNA]</scope>
    <source>
        <strain evidence="1 2">VKM Ac-2538</strain>
    </source>
</reference>
<organism evidence="1 2">
    <name type="scientific">Kribbella orskensis</name>
    <dbReference type="NCBI Taxonomy" id="2512216"/>
    <lineage>
        <taxon>Bacteria</taxon>
        <taxon>Bacillati</taxon>
        <taxon>Actinomycetota</taxon>
        <taxon>Actinomycetes</taxon>
        <taxon>Propionibacteriales</taxon>
        <taxon>Kribbellaceae</taxon>
        <taxon>Kribbella</taxon>
    </lineage>
</organism>
<name>A0ABY2BB77_9ACTN</name>
<evidence type="ECO:0000313" key="1">
    <source>
        <dbReference type="EMBL" id="TCO12200.1"/>
    </source>
</evidence>
<gene>
    <name evidence="1" type="ORF">EV644_12791</name>
</gene>
<evidence type="ECO:0000313" key="2">
    <source>
        <dbReference type="Proteomes" id="UP000295818"/>
    </source>
</evidence>
<protein>
    <submittedName>
        <fullName evidence="1">Uncharacterized protein</fullName>
    </submittedName>
</protein>